<reference evidence="3" key="1">
    <citation type="submission" date="2015-07" db="EMBL/GenBank/DDBJ databases">
        <title>Draft Genome Sequence of Oceanobacillus picturae Heshi-B3 that Was Isolated from Fermented Rice Bran with Aging Salted Mackerel, Which Was Named Heshiko as Traditional Fermented Seafood in Japan.</title>
        <authorList>
            <person name="Akuzawa S."/>
            <person name="Nakagawa J."/>
            <person name="Kanekatsu T."/>
            <person name="Kanesaki Y."/>
            <person name="Suzuki T."/>
        </authorList>
    </citation>
    <scope>NUCLEOTIDE SEQUENCE [LARGE SCALE GENOMIC DNA]</scope>
    <source>
        <strain evidence="3">Heshi-B3</strain>
    </source>
</reference>
<dbReference type="SUPFAM" id="SSF82784">
    <property type="entry name" value="OsmC-like"/>
    <property type="match status" value="1"/>
</dbReference>
<protein>
    <submittedName>
        <fullName evidence="2">Organic hydroperoxide resistance protein OhrA</fullName>
    </submittedName>
</protein>
<sequence length="140" mass="14645">MGLALYTASSTAAGGRQGTVKSSDGTLDLALSLPKGLGGNEKEGTTNPEQLFSAGYAACFDSALQMVAGKSKKKITSEVTAEVSIEKQLKGFGLSVKLKAEMEGVTQEEAEELMEKAHEACPYSRAIEGNVKVKKTAIAK</sequence>
<dbReference type="PANTHER" id="PTHR33797:SF2">
    <property type="entry name" value="ORGANIC HYDROPEROXIDE RESISTANCE PROTEIN-LIKE"/>
    <property type="match status" value="1"/>
</dbReference>
<dbReference type="PANTHER" id="PTHR33797">
    <property type="entry name" value="ORGANIC HYDROPEROXIDE RESISTANCE PROTEIN-LIKE"/>
    <property type="match status" value="1"/>
</dbReference>
<dbReference type="InterPro" id="IPR003718">
    <property type="entry name" value="OsmC/Ohr_fam"/>
</dbReference>
<dbReference type="EMBL" id="BBXV01000023">
    <property type="protein sequence ID" value="GAQ17866.1"/>
    <property type="molecule type" value="Genomic_DNA"/>
</dbReference>
<comment type="similarity">
    <text evidence="1">Belongs to the OsmC/Ohr family.</text>
</comment>
<gene>
    <name evidence="2" type="ORF">OPHB3_1803</name>
</gene>
<dbReference type="Gene3D" id="2.20.25.10">
    <property type="match status" value="1"/>
</dbReference>
<name>A0A0U9H591_9BACI</name>
<organism evidence="2 3">
    <name type="scientific">Oceanobacillus picturae</name>
    <dbReference type="NCBI Taxonomy" id="171693"/>
    <lineage>
        <taxon>Bacteria</taxon>
        <taxon>Bacillati</taxon>
        <taxon>Bacillota</taxon>
        <taxon>Bacilli</taxon>
        <taxon>Bacillales</taxon>
        <taxon>Bacillaceae</taxon>
        <taxon>Oceanobacillus</taxon>
    </lineage>
</organism>
<dbReference type="Proteomes" id="UP000052946">
    <property type="component" value="Unassembled WGS sequence"/>
</dbReference>
<dbReference type="Pfam" id="PF02566">
    <property type="entry name" value="OsmC"/>
    <property type="match status" value="1"/>
</dbReference>
<proteinExistence type="inferred from homology"/>
<accession>A0A0U9H591</accession>
<evidence type="ECO:0000313" key="2">
    <source>
        <dbReference type="EMBL" id="GAQ17866.1"/>
    </source>
</evidence>
<dbReference type="Gene3D" id="3.30.300.20">
    <property type="match status" value="1"/>
</dbReference>
<dbReference type="InterPro" id="IPR019953">
    <property type="entry name" value="OHR"/>
</dbReference>
<comment type="caution">
    <text evidence="2">The sequence shown here is derived from an EMBL/GenBank/DDBJ whole genome shotgun (WGS) entry which is preliminary data.</text>
</comment>
<evidence type="ECO:0000256" key="1">
    <source>
        <dbReference type="ARBA" id="ARBA00007378"/>
    </source>
</evidence>
<reference evidence="2 3" key="2">
    <citation type="journal article" date="2016" name="Genome Announc.">
        <title>Draft Genome Sequence of Oceanobacillus picturae Heshi-B3, Isolated from Fermented Rice Bran in a Traditional Japanese Seafood Dish.</title>
        <authorList>
            <person name="Akuzawa S."/>
            <person name="Nagaoka J."/>
            <person name="Kanekatsu M."/>
            <person name="Kanesaki Y."/>
            <person name="Suzuki T."/>
        </authorList>
    </citation>
    <scope>NUCLEOTIDE SEQUENCE [LARGE SCALE GENOMIC DNA]</scope>
    <source>
        <strain evidence="2 3">Heshi-B3</strain>
    </source>
</reference>
<dbReference type="InterPro" id="IPR015946">
    <property type="entry name" value="KH_dom-like_a/b"/>
</dbReference>
<evidence type="ECO:0000313" key="3">
    <source>
        <dbReference type="Proteomes" id="UP000052946"/>
    </source>
</evidence>
<dbReference type="OrthoDB" id="9797508at2"/>
<dbReference type="RefSeq" id="WP_058950086.1">
    <property type="nucleotide sequence ID" value="NZ_BBXV01000023.1"/>
</dbReference>
<dbReference type="AlphaFoldDB" id="A0A0U9H591"/>
<dbReference type="InterPro" id="IPR036102">
    <property type="entry name" value="OsmC/Ohrsf"/>
</dbReference>
<dbReference type="GO" id="GO:0006979">
    <property type="term" value="P:response to oxidative stress"/>
    <property type="evidence" value="ECO:0007669"/>
    <property type="project" value="InterPro"/>
</dbReference>
<dbReference type="NCBIfam" id="TIGR03561">
    <property type="entry name" value="organ_hyd_perox"/>
    <property type="match status" value="1"/>
</dbReference>